<evidence type="ECO:0000256" key="6">
    <source>
        <dbReference type="ARBA" id="ARBA00022692"/>
    </source>
</evidence>
<keyword evidence="8 11" id="KW-0472">Membrane</keyword>
<keyword evidence="4" id="KW-0488">Methylation</keyword>
<evidence type="ECO:0000256" key="11">
    <source>
        <dbReference type="SAM" id="Phobius"/>
    </source>
</evidence>
<keyword evidence="3" id="KW-1003">Cell membrane</keyword>
<evidence type="ECO:0000256" key="8">
    <source>
        <dbReference type="ARBA" id="ARBA00023136"/>
    </source>
</evidence>
<keyword evidence="14" id="KW-1185">Reference proteome</keyword>
<proteinExistence type="inferred from homology"/>
<evidence type="ECO:0000256" key="4">
    <source>
        <dbReference type="ARBA" id="ARBA00022481"/>
    </source>
</evidence>
<dbReference type="InterPro" id="IPR012902">
    <property type="entry name" value="N_methyl_site"/>
</dbReference>
<organism evidence="13 14">
    <name type="scientific">Paenacidovorax caeni</name>
    <dbReference type="NCBI Taxonomy" id="343013"/>
    <lineage>
        <taxon>Bacteria</taxon>
        <taxon>Pseudomonadati</taxon>
        <taxon>Pseudomonadota</taxon>
        <taxon>Betaproteobacteria</taxon>
        <taxon>Burkholderiales</taxon>
        <taxon>Comamonadaceae</taxon>
        <taxon>Paenacidovorax</taxon>
    </lineage>
</organism>
<dbReference type="EMBL" id="FPBX01000004">
    <property type="protein sequence ID" value="SFU43849.1"/>
    <property type="molecule type" value="Genomic_DNA"/>
</dbReference>
<evidence type="ECO:0000256" key="9">
    <source>
        <dbReference type="ARBA" id="ARBA00025772"/>
    </source>
</evidence>
<dbReference type="AlphaFoldDB" id="A0A1I7G5Y9"/>
<dbReference type="RefSeq" id="WP_175537916.1">
    <property type="nucleotide sequence ID" value="NZ_CYIG01000002.1"/>
</dbReference>
<comment type="similarity">
    <text evidence="9">Belongs to the GSP H family.</text>
</comment>
<sequence>MRTLTVIHASPSLLTAGGFTTVELLVSIAVLGVLTAIAVPNLIPLVESWRVMQTTNHLHDTLSFARSEAIKRGGQVVIQKISASNCPTGTRDWDCGWIVCHDANGNGSCNTTDPVLQRIDAPAKVQVTRTGGGASIKFNRWGLVDGTWLGFSLIPLDKSTNHPGARGLCMSSGGRIRILPPQDIPCTG</sequence>
<evidence type="ECO:0000259" key="12">
    <source>
        <dbReference type="Pfam" id="PF12019"/>
    </source>
</evidence>
<dbReference type="InterPro" id="IPR045584">
    <property type="entry name" value="Pilin-like"/>
</dbReference>
<dbReference type="Pfam" id="PF12019">
    <property type="entry name" value="GspH"/>
    <property type="match status" value="1"/>
</dbReference>
<dbReference type="SUPFAM" id="SSF54523">
    <property type="entry name" value="Pili subunits"/>
    <property type="match status" value="1"/>
</dbReference>
<dbReference type="GO" id="GO:0015628">
    <property type="term" value="P:protein secretion by the type II secretion system"/>
    <property type="evidence" value="ECO:0007669"/>
    <property type="project" value="InterPro"/>
</dbReference>
<name>A0A1I7G5Y9_9BURK</name>
<evidence type="ECO:0000256" key="5">
    <source>
        <dbReference type="ARBA" id="ARBA00022519"/>
    </source>
</evidence>
<protein>
    <recommendedName>
        <fullName evidence="2">Type II secretion system protein H</fullName>
    </recommendedName>
    <alternativeName>
        <fullName evidence="10">General secretion pathway protein H</fullName>
    </alternativeName>
</protein>
<feature type="transmembrane region" description="Helical" evidence="11">
    <location>
        <begin position="24"/>
        <end position="43"/>
    </location>
</feature>
<accession>A0A1I7G5Y9</accession>
<dbReference type="PROSITE" id="PS00409">
    <property type="entry name" value="PROKAR_NTER_METHYL"/>
    <property type="match status" value="1"/>
</dbReference>
<dbReference type="STRING" id="343013.SAMN04489707_100468"/>
<comment type="subcellular location">
    <subcellularLocation>
        <location evidence="1">Cell inner membrane</location>
        <topology evidence="1">Single-pass membrane protein</topology>
    </subcellularLocation>
</comment>
<gene>
    <name evidence="13" type="ORF">SAMN04489707_100468</name>
</gene>
<dbReference type="Proteomes" id="UP000183656">
    <property type="component" value="Unassembled WGS sequence"/>
</dbReference>
<evidence type="ECO:0000256" key="7">
    <source>
        <dbReference type="ARBA" id="ARBA00022989"/>
    </source>
</evidence>
<evidence type="ECO:0000313" key="14">
    <source>
        <dbReference type="Proteomes" id="UP000183656"/>
    </source>
</evidence>
<evidence type="ECO:0000256" key="2">
    <source>
        <dbReference type="ARBA" id="ARBA00021549"/>
    </source>
</evidence>
<dbReference type="InterPro" id="IPR022346">
    <property type="entry name" value="T2SS_GspH"/>
</dbReference>
<reference evidence="13 14" key="1">
    <citation type="submission" date="2016-10" db="EMBL/GenBank/DDBJ databases">
        <authorList>
            <person name="de Groot N.N."/>
        </authorList>
    </citation>
    <scope>NUCLEOTIDE SEQUENCE [LARGE SCALE GENOMIC DNA]</scope>
    <source>
        <strain evidence="13 14">R-24608</strain>
    </source>
</reference>
<evidence type="ECO:0000256" key="1">
    <source>
        <dbReference type="ARBA" id="ARBA00004377"/>
    </source>
</evidence>
<keyword evidence="5" id="KW-0997">Cell inner membrane</keyword>
<dbReference type="GO" id="GO:0005886">
    <property type="term" value="C:plasma membrane"/>
    <property type="evidence" value="ECO:0007669"/>
    <property type="project" value="UniProtKB-SubCell"/>
</dbReference>
<dbReference type="Gene3D" id="3.55.40.10">
    <property type="entry name" value="minor pseudopilin epsh domain"/>
    <property type="match status" value="1"/>
</dbReference>
<dbReference type="GO" id="GO:0015627">
    <property type="term" value="C:type II protein secretion system complex"/>
    <property type="evidence" value="ECO:0007669"/>
    <property type="project" value="InterPro"/>
</dbReference>
<evidence type="ECO:0000256" key="3">
    <source>
        <dbReference type="ARBA" id="ARBA00022475"/>
    </source>
</evidence>
<feature type="domain" description="General secretion pathway GspH" evidence="12">
    <location>
        <begin position="55"/>
        <end position="174"/>
    </location>
</feature>
<keyword evidence="6 11" id="KW-0812">Transmembrane</keyword>
<evidence type="ECO:0000313" key="13">
    <source>
        <dbReference type="EMBL" id="SFU43849.1"/>
    </source>
</evidence>
<keyword evidence="7 11" id="KW-1133">Transmembrane helix</keyword>
<evidence type="ECO:0000256" key="10">
    <source>
        <dbReference type="ARBA" id="ARBA00030775"/>
    </source>
</evidence>